<dbReference type="Proteomes" id="UP000308600">
    <property type="component" value="Unassembled WGS sequence"/>
</dbReference>
<keyword evidence="2" id="KW-1185">Reference proteome</keyword>
<gene>
    <name evidence="1" type="ORF">BDN72DRAFT_964605</name>
</gene>
<sequence>MSRILLFSCGYTAYGRRAQERVDLLCTVCEAWKSIIQATPRFYSDYLLQIQNDRRIDEKLDKIVLRAQIWLSRSGGLPIDLWIHIPQRLRSLRLASLLQPIFTSVSTRIRFLSLKCNHIELWKLWDVLPPLPMLQELSVDRTGPRDVDVAERPFPEAVNLITVVL</sequence>
<name>A0ACD3A9L8_9AGAR</name>
<evidence type="ECO:0000313" key="1">
    <source>
        <dbReference type="EMBL" id="TFK62370.1"/>
    </source>
</evidence>
<evidence type="ECO:0000313" key="2">
    <source>
        <dbReference type="Proteomes" id="UP000308600"/>
    </source>
</evidence>
<accession>A0ACD3A9L8</accession>
<organism evidence="1 2">
    <name type="scientific">Pluteus cervinus</name>
    <dbReference type="NCBI Taxonomy" id="181527"/>
    <lineage>
        <taxon>Eukaryota</taxon>
        <taxon>Fungi</taxon>
        <taxon>Dikarya</taxon>
        <taxon>Basidiomycota</taxon>
        <taxon>Agaricomycotina</taxon>
        <taxon>Agaricomycetes</taxon>
        <taxon>Agaricomycetidae</taxon>
        <taxon>Agaricales</taxon>
        <taxon>Pluteineae</taxon>
        <taxon>Pluteaceae</taxon>
        <taxon>Pluteus</taxon>
    </lineage>
</organism>
<protein>
    <submittedName>
        <fullName evidence="1">Uncharacterized protein</fullName>
    </submittedName>
</protein>
<dbReference type="EMBL" id="ML208586">
    <property type="protein sequence ID" value="TFK62370.1"/>
    <property type="molecule type" value="Genomic_DNA"/>
</dbReference>
<reference evidence="1 2" key="1">
    <citation type="journal article" date="2019" name="Nat. Ecol. Evol.">
        <title>Megaphylogeny resolves global patterns of mushroom evolution.</title>
        <authorList>
            <person name="Varga T."/>
            <person name="Krizsan K."/>
            <person name="Foldi C."/>
            <person name="Dima B."/>
            <person name="Sanchez-Garcia M."/>
            <person name="Sanchez-Ramirez S."/>
            <person name="Szollosi G.J."/>
            <person name="Szarkandi J.G."/>
            <person name="Papp V."/>
            <person name="Albert L."/>
            <person name="Andreopoulos W."/>
            <person name="Angelini C."/>
            <person name="Antonin V."/>
            <person name="Barry K.W."/>
            <person name="Bougher N.L."/>
            <person name="Buchanan P."/>
            <person name="Buyck B."/>
            <person name="Bense V."/>
            <person name="Catcheside P."/>
            <person name="Chovatia M."/>
            <person name="Cooper J."/>
            <person name="Damon W."/>
            <person name="Desjardin D."/>
            <person name="Finy P."/>
            <person name="Geml J."/>
            <person name="Haridas S."/>
            <person name="Hughes K."/>
            <person name="Justo A."/>
            <person name="Karasinski D."/>
            <person name="Kautmanova I."/>
            <person name="Kiss B."/>
            <person name="Kocsube S."/>
            <person name="Kotiranta H."/>
            <person name="LaButti K.M."/>
            <person name="Lechner B.E."/>
            <person name="Liimatainen K."/>
            <person name="Lipzen A."/>
            <person name="Lukacs Z."/>
            <person name="Mihaltcheva S."/>
            <person name="Morgado L.N."/>
            <person name="Niskanen T."/>
            <person name="Noordeloos M.E."/>
            <person name="Ohm R.A."/>
            <person name="Ortiz-Santana B."/>
            <person name="Ovrebo C."/>
            <person name="Racz N."/>
            <person name="Riley R."/>
            <person name="Savchenko A."/>
            <person name="Shiryaev A."/>
            <person name="Soop K."/>
            <person name="Spirin V."/>
            <person name="Szebenyi C."/>
            <person name="Tomsovsky M."/>
            <person name="Tulloss R.E."/>
            <person name="Uehling J."/>
            <person name="Grigoriev I.V."/>
            <person name="Vagvolgyi C."/>
            <person name="Papp T."/>
            <person name="Martin F.M."/>
            <person name="Miettinen O."/>
            <person name="Hibbett D.S."/>
            <person name="Nagy L.G."/>
        </authorList>
    </citation>
    <scope>NUCLEOTIDE SEQUENCE [LARGE SCALE GENOMIC DNA]</scope>
    <source>
        <strain evidence="1 2">NL-1719</strain>
    </source>
</reference>
<feature type="non-terminal residue" evidence="1">
    <location>
        <position position="165"/>
    </location>
</feature>
<proteinExistence type="predicted"/>